<evidence type="ECO:0000313" key="3">
    <source>
        <dbReference type="EMBL" id="KIL77904.1"/>
    </source>
</evidence>
<organism evidence="3 4">
    <name type="scientific">Bacillus badius</name>
    <dbReference type="NCBI Taxonomy" id="1455"/>
    <lineage>
        <taxon>Bacteria</taxon>
        <taxon>Bacillati</taxon>
        <taxon>Bacillota</taxon>
        <taxon>Bacilli</taxon>
        <taxon>Bacillales</taxon>
        <taxon>Bacillaceae</taxon>
        <taxon>Pseudobacillus</taxon>
    </lineage>
</organism>
<dbReference type="InterPro" id="IPR052913">
    <property type="entry name" value="Glycopeptide_resist_protein"/>
</dbReference>
<protein>
    <submittedName>
        <fullName evidence="3">Vancomycin B-type resistance protein VanW</fullName>
    </submittedName>
</protein>
<feature type="domain" description="YoaR-like putative peptidoglycan binding" evidence="2">
    <location>
        <begin position="51"/>
        <end position="100"/>
    </location>
</feature>
<dbReference type="Pfam" id="PF04294">
    <property type="entry name" value="VanW"/>
    <property type="match status" value="1"/>
</dbReference>
<gene>
    <name evidence="3" type="ORF">SD77_0883</name>
</gene>
<feature type="chain" id="PRO_5047169225" evidence="1">
    <location>
        <begin position="23"/>
        <end position="290"/>
    </location>
</feature>
<accession>A0ABR5ATD3</accession>
<dbReference type="EMBL" id="JXLP01000011">
    <property type="protein sequence ID" value="KIL77904.1"/>
    <property type="molecule type" value="Genomic_DNA"/>
</dbReference>
<dbReference type="PANTHER" id="PTHR35788:SF1">
    <property type="entry name" value="EXPORTED PROTEIN"/>
    <property type="match status" value="1"/>
</dbReference>
<sequence length="290" mass="32621">MIKKATCMLFLFLSTFPVISGAQTLTITGENSSETIARNQFLLSPADESFVDLNKVQELVDRLNKQVYKHPVNATLNERREIVPEKAGAALDQEAFVKQFYAFFYGEKSGSITLPMKEVHPRVNSELLAEISSKEIGRFTTYFSKRHKERSYNILLAAKAINNHIVFPGEKFSFNKVVGERTEKKGYKRAPVIIKGEMAEDIGGGICQVSSTLFNAVNLEGIEIVERYSHSRKVPYVPPGKDATVSWWGPDFVFKNEYDHPIIIRAASYDGKMIIRVLSSESAKTRKSGK</sequence>
<comment type="caution">
    <text evidence="3">The sequence shown here is derived from an EMBL/GenBank/DDBJ whole genome shotgun (WGS) entry which is preliminary data.</text>
</comment>
<evidence type="ECO:0000256" key="1">
    <source>
        <dbReference type="SAM" id="SignalP"/>
    </source>
</evidence>
<proteinExistence type="predicted"/>
<evidence type="ECO:0000259" key="2">
    <source>
        <dbReference type="Pfam" id="PF12229"/>
    </source>
</evidence>
<dbReference type="PANTHER" id="PTHR35788">
    <property type="entry name" value="EXPORTED PROTEIN-RELATED"/>
    <property type="match status" value="1"/>
</dbReference>
<keyword evidence="1" id="KW-0732">Signal</keyword>
<reference evidence="3 4" key="1">
    <citation type="submission" date="2015-01" db="EMBL/GenBank/DDBJ databases">
        <title>Genome Assembly of Bacillus badius MTCC 1458.</title>
        <authorList>
            <person name="Verma A."/>
            <person name="Khatri I."/>
            <person name="Mual P."/>
            <person name="Subramanian S."/>
            <person name="Krishnamurthi S."/>
        </authorList>
    </citation>
    <scope>NUCLEOTIDE SEQUENCE [LARGE SCALE GENOMIC DNA]</scope>
    <source>
        <strain evidence="3 4">MTCC 1458</strain>
    </source>
</reference>
<dbReference type="InterPro" id="IPR022029">
    <property type="entry name" value="YoaR-like_PG-bd"/>
</dbReference>
<feature type="signal peptide" evidence="1">
    <location>
        <begin position="1"/>
        <end position="22"/>
    </location>
</feature>
<dbReference type="InterPro" id="IPR007391">
    <property type="entry name" value="Vancomycin_resist_VanW"/>
</dbReference>
<dbReference type="Pfam" id="PF12229">
    <property type="entry name" value="PG_binding_4"/>
    <property type="match status" value="1"/>
</dbReference>
<name>A0ABR5ATD3_BACBA</name>
<keyword evidence="4" id="KW-1185">Reference proteome</keyword>
<dbReference type="Proteomes" id="UP000031982">
    <property type="component" value="Unassembled WGS sequence"/>
</dbReference>
<evidence type="ECO:0000313" key="4">
    <source>
        <dbReference type="Proteomes" id="UP000031982"/>
    </source>
</evidence>